<dbReference type="Gene3D" id="1.25.40.10">
    <property type="entry name" value="Tetratricopeptide repeat domain"/>
    <property type="match status" value="4"/>
</dbReference>
<dbReference type="InterPro" id="IPR019734">
    <property type="entry name" value="TPR_rpt"/>
</dbReference>
<accession>A0A517SAM2</accession>
<evidence type="ECO:0000256" key="2">
    <source>
        <dbReference type="ARBA" id="ARBA00022803"/>
    </source>
</evidence>
<dbReference type="EMBL" id="CP036271">
    <property type="protein sequence ID" value="QDT53169.1"/>
    <property type="molecule type" value="Genomic_DNA"/>
</dbReference>
<dbReference type="AlphaFoldDB" id="A0A517SAM2"/>
<dbReference type="PANTHER" id="PTHR45586">
    <property type="entry name" value="TPR REPEAT-CONTAINING PROTEIN PA4667"/>
    <property type="match status" value="1"/>
</dbReference>
<name>A0A517SAM2_9PLAN</name>
<dbReference type="Pfam" id="PF13432">
    <property type="entry name" value="TPR_16"/>
    <property type="match status" value="1"/>
</dbReference>
<dbReference type="RefSeq" id="WP_145028154.1">
    <property type="nucleotide sequence ID" value="NZ_CP036271.1"/>
</dbReference>
<dbReference type="PROSITE" id="PS51257">
    <property type="entry name" value="PROKAR_LIPOPROTEIN"/>
    <property type="match status" value="1"/>
</dbReference>
<sequence>MWRLDLRRVSASAWFFLLALGSSCFLVPDHSFAEDYRDLQKLYRAGDYQKCAETAVKVSQDRPADEDVWAIKIRTEMELGRYAEALTTLESGLRALPMSVRLRWLGRSVYRFNGRSDRARLMESEIGALLQQVAWRYGDLQSQLVLGEFFLSQRVDPKKVLDGIYNILKKRVPSAVEPVIACGDLALEKQDFALAAKHFEQALKMDEANPDVHFGLARAYAESEGDRASNELKATLELNPNHVPALLMIADGHIDAERYVEAGEALARVESINAKHPLAAAYRAVIAHLRNEADTERRARQLALSTWTENPQVDHLIGRKLSHKYRFAEAAACQRRALELDPTFNAARLQLAQDLLRLGQEEEGWKLARAASDDDEYNVVAHNLVALEQNLARFRTLEEDGFLLRMEAREAEIYGPRVLDLVKRAKETLAAKYHVELRQPIVIEMFPRQSDFAIRTFGLPGGAGFLGVCFGTVITANSPASQGENPSCWEATLWHEFCHVVTLSKTRNKMPRWLSEGISVYEEGVENRTWGQALTPQYRQMLLGDDFTPLSQLSGAFLHAQSPLHLQFAYYESALAVEHLVAAYGHEALVAILDDLGQGLAINDALERRCAGLEKLDREFAEFARKRAGELGPMADWSEPELPRRADEATIKTWLKDHPSNYTGLSRLAQVQMATKSWDAAIATLEKMRSLYPEDVRVYSQLATVYHEQGRNSEEFAVLKRLVELTNDDLDAFARLARLAAQSEDWKTMGDMANRWLAVNPLQPGVHRLAADVAEKLGDTKLAIGSYESLLALDPIDPAGLHLQLATVRERQGDLAAARRHALLALEETPRFAAAHERLRSIVERLRSTPAEDAPPPPPVATPLTMRRAS</sequence>
<dbReference type="PANTHER" id="PTHR45586:SF1">
    <property type="entry name" value="LIPOPOLYSACCHARIDE ASSEMBLY PROTEIN B"/>
    <property type="match status" value="1"/>
</dbReference>
<feature type="region of interest" description="Disordered" evidence="3">
    <location>
        <begin position="845"/>
        <end position="870"/>
    </location>
</feature>
<evidence type="ECO:0000256" key="3">
    <source>
        <dbReference type="SAM" id="MobiDB-lite"/>
    </source>
</evidence>
<dbReference type="InterPro" id="IPR039568">
    <property type="entry name" value="Peptidase_MA-like_dom"/>
</dbReference>
<dbReference type="SMART" id="SM00028">
    <property type="entry name" value="TPR"/>
    <property type="match status" value="8"/>
</dbReference>
<dbReference type="Pfam" id="PF13485">
    <property type="entry name" value="Peptidase_MA_2"/>
    <property type="match status" value="1"/>
</dbReference>
<dbReference type="Pfam" id="PF14559">
    <property type="entry name" value="TPR_19"/>
    <property type="match status" value="1"/>
</dbReference>
<dbReference type="SUPFAM" id="SSF48452">
    <property type="entry name" value="TPR-like"/>
    <property type="match status" value="3"/>
</dbReference>
<evidence type="ECO:0000313" key="6">
    <source>
        <dbReference type="Proteomes" id="UP000315700"/>
    </source>
</evidence>
<dbReference type="InterPro" id="IPR051012">
    <property type="entry name" value="CellSynth/LPSAsmb/PSIAsmb"/>
</dbReference>
<keyword evidence="1" id="KW-0677">Repeat</keyword>
<keyword evidence="2" id="KW-0802">TPR repeat</keyword>
<reference evidence="5 6" key="1">
    <citation type="submission" date="2019-02" db="EMBL/GenBank/DDBJ databases">
        <title>Deep-cultivation of Planctomycetes and their phenomic and genomic characterization uncovers novel biology.</title>
        <authorList>
            <person name="Wiegand S."/>
            <person name="Jogler M."/>
            <person name="Boedeker C."/>
            <person name="Pinto D."/>
            <person name="Vollmers J."/>
            <person name="Rivas-Marin E."/>
            <person name="Kohn T."/>
            <person name="Peeters S.H."/>
            <person name="Heuer A."/>
            <person name="Rast P."/>
            <person name="Oberbeckmann S."/>
            <person name="Bunk B."/>
            <person name="Jeske O."/>
            <person name="Meyerdierks A."/>
            <person name="Storesund J.E."/>
            <person name="Kallscheuer N."/>
            <person name="Luecker S."/>
            <person name="Lage O.M."/>
            <person name="Pohl T."/>
            <person name="Merkel B.J."/>
            <person name="Hornburger P."/>
            <person name="Mueller R.-W."/>
            <person name="Bruemmer F."/>
            <person name="Labrenz M."/>
            <person name="Spormann A.M."/>
            <person name="Op den Camp H."/>
            <person name="Overmann J."/>
            <person name="Amann R."/>
            <person name="Jetten M.S.M."/>
            <person name="Mascher T."/>
            <person name="Medema M.H."/>
            <person name="Devos D.P."/>
            <person name="Kaster A.-K."/>
            <person name="Ovreas L."/>
            <person name="Rohde M."/>
            <person name="Galperin M.Y."/>
            <person name="Jogler C."/>
        </authorList>
    </citation>
    <scope>NUCLEOTIDE SEQUENCE [LARGE SCALE GENOMIC DNA]</scope>
    <source>
        <strain evidence="5 6">Pan44</strain>
    </source>
</reference>
<proteinExistence type="predicted"/>
<dbReference type="KEGG" id="ccos:Pan44_11850"/>
<evidence type="ECO:0000313" key="5">
    <source>
        <dbReference type="EMBL" id="QDT53169.1"/>
    </source>
</evidence>
<gene>
    <name evidence="5" type="ORF">Pan44_11850</name>
</gene>
<dbReference type="InterPro" id="IPR011990">
    <property type="entry name" value="TPR-like_helical_dom_sf"/>
</dbReference>
<protein>
    <submittedName>
        <fullName evidence="5">Tetratricopeptide repeat protein</fullName>
    </submittedName>
</protein>
<evidence type="ECO:0000256" key="1">
    <source>
        <dbReference type="ARBA" id="ARBA00022737"/>
    </source>
</evidence>
<feature type="domain" description="Peptidase MA-like" evidence="4">
    <location>
        <begin position="490"/>
        <end position="607"/>
    </location>
</feature>
<dbReference type="OrthoDB" id="9787613at2"/>
<dbReference type="Proteomes" id="UP000315700">
    <property type="component" value="Chromosome"/>
</dbReference>
<keyword evidence="6" id="KW-1185">Reference proteome</keyword>
<organism evidence="5 6">
    <name type="scientific">Caulifigura coniformis</name>
    <dbReference type="NCBI Taxonomy" id="2527983"/>
    <lineage>
        <taxon>Bacteria</taxon>
        <taxon>Pseudomonadati</taxon>
        <taxon>Planctomycetota</taxon>
        <taxon>Planctomycetia</taxon>
        <taxon>Planctomycetales</taxon>
        <taxon>Planctomycetaceae</taxon>
        <taxon>Caulifigura</taxon>
    </lineage>
</organism>
<dbReference type="InParanoid" id="A0A517SAM2"/>
<evidence type="ECO:0000259" key="4">
    <source>
        <dbReference type="Pfam" id="PF13485"/>
    </source>
</evidence>